<evidence type="ECO:0000256" key="14">
    <source>
        <dbReference type="ARBA" id="ARBA00023136"/>
    </source>
</evidence>
<evidence type="ECO:0000256" key="18">
    <source>
        <dbReference type="ARBA" id="ARBA00032892"/>
    </source>
</evidence>
<dbReference type="EMBL" id="CP011409">
    <property type="protein sequence ID" value="AKZ64718.1"/>
    <property type="molecule type" value="Genomic_DNA"/>
</dbReference>
<dbReference type="InterPro" id="IPR003763">
    <property type="entry name" value="CDP-diacylglyc_Pase"/>
</dbReference>
<dbReference type="Gene3D" id="3.30.428.30">
    <property type="entry name" value="HIT family - CDH-like"/>
    <property type="match status" value="1"/>
</dbReference>
<comment type="catalytic activity">
    <reaction evidence="1">
        <text>a CDP-1,2-diacyl-sn-glycerol + H2O = a 1,2-diacyl-sn-glycero-3-phosphate + CMP + 2 H(+)</text>
        <dbReference type="Rhea" id="RHEA:15221"/>
        <dbReference type="ChEBI" id="CHEBI:15377"/>
        <dbReference type="ChEBI" id="CHEBI:15378"/>
        <dbReference type="ChEBI" id="CHEBI:58332"/>
        <dbReference type="ChEBI" id="CHEBI:58608"/>
        <dbReference type="ChEBI" id="CHEBI:60377"/>
        <dbReference type="EC" id="3.6.1.26"/>
    </reaction>
</comment>
<evidence type="ECO:0000256" key="15">
    <source>
        <dbReference type="ARBA" id="ARBA00023209"/>
    </source>
</evidence>
<evidence type="ECO:0000256" key="10">
    <source>
        <dbReference type="ARBA" id="ARBA00022692"/>
    </source>
</evidence>
<dbReference type="PIRSF" id="PIRSF001273">
    <property type="entry name" value="CDH"/>
    <property type="match status" value="1"/>
</dbReference>
<evidence type="ECO:0000313" key="20">
    <source>
        <dbReference type="EMBL" id="AKZ64718.1"/>
    </source>
</evidence>
<proteinExistence type="inferred from homology"/>
<keyword evidence="8" id="KW-1003">Cell membrane</keyword>
<feature type="chain" id="PRO_5047396973" description="CDP-diacylglycerol pyrophosphatase" evidence="19">
    <location>
        <begin position="21"/>
        <end position="245"/>
    </location>
</feature>
<dbReference type="SUPFAM" id="SSF54197">
    <property type="entry name" value="HIT-like"/>
    <property type="match status" value="1"/>
</dbReference>
<comment type="similarity">
    <text evidence="5">Belongs to the Cdh family.</text>
</comment>
<comment type="pathway">
    <text evidence="4">Lipid metabolism.</text>
</comment>
<comment type="pathway">
    <text evidence="3">Phospholipid metabolism; CDP-diacylglycerol degradation; phosphatidate from CDP-diacylglycerol: step 1/1.</text>
</comment>
<evidence type="ECO:0000256" key="16">
    <source>
        <dbReference type="ARBA" id="ARBA00023264"/>
    </source>
</evidence>
<reference evidence="21" key="1">
    <citation type="journal article" date="2015" name="Genome Announc.">
        <title>Complete Genome Sequence of Herbaspirillum hiltneri N3 (DSM 17495), Isolated from Surface-Sterilized Wheat Roots.</title>
        <authorList>
            <person name="Guizelini D."/>
            <person name="Saizaki P.M."/>
            <person name="Coimbra N.A."/>
            <person name="Weiss V.A."/>
            <person name="Faoro H."/>
            <person name="Sfeir M.Z."/>
            <person name="Baura V.A."/>
            <person name="Monteiro R.A."/>
            <person name="Chubatsu L.S."/>
            <person name="Souza E.M."/>
            <person name="Cruz L.M."/>
            <person name="Pedrosa F.O."/>
            <person name="Raittz R.T."/>
            <person name="Marchaukoski J.N."/>
            <person name="Steffens M.B."/>
        </authorList>
    </citation>
    <scope>NUCLEOTIDE SEQUENCE [LARGE SCALE GENOMIC DNA]</scope>
    <source>
        <strain evidence="21">N3</strain>
    </source>
</reference>
<evidence type="ECO:0000313" key="21">
    <source>
        <dbReference type="Proteomes" id="UP000063429"/>
    </source>
</evidence>
<evidence type="ECO:0000256" key="5">
    <source>
        <dbReference type="ARBA" id="ARBA00006435"/>
    </source>
</evidence>
<protein>
    <recommendedName>
        <fullName evidence="7">CDP-diacylglycerol pyrophosphatase</fullName>
        <ecNumber evidence="6">3.6.1.26</ecNumber>
    </recommendedName>
    <alternativeName>
        <fullName evidence="17">CDP-diacylglycerol phosphatidylhydrolase</fullName>
    </alternativeName>
    <alternativeName>
        <fullName evidence="18">CDP-diglyceride hydrolase</fullName>
    </alternativeName>
</protein>
<evidence type="ECO:0000256" key="7">
    <source>
        <dbReference type="ARBA" id="ARBA00019608"/>
    </source>
</evidence>
<keyword evidence="15" id="KW-0594">Phospholipid biosynthesis</keyword>
<evidence type="ECO:0000256" key="8">
    <source>
        <dbReference type="ARBA" id="ARBA00022475"/>
    </source>
</evidence>
<dbReference type="Pfam" id="PF02611">
    <property type="entry name" value="CDH"/>
    <property type="match status" value="1"/>
</dbReference>
<dbReference type="RefSeq" id="WP_053200512.1">
    <property type="nucleotide sequence ID" value="NZ_CP011409.1"/>
</dbReference>
<evidence type="ECO:0000256" key="13">
    <source>
        <dbReference type="ARBA" id="ARBA00023098"/>
    </source>
</evidence>
<evidence type="ECO:0000256" key="17">
    <source>
        <dbReference type="ARBA" id="ARBA00032888"/>
    </source>
</evidence>
<keyword evidence="19" id="KW-0732">Signal</keyword>
<dbReference type="InterPro" id="IPR036265">
    <property type="entry name" value="HIT-like_sf"/>
</dbReference>
<accession>A0ABM5V5B2</accession>
<keyword evidence="16" id="KW-1208">Phospholipid metabolism</keyword>
<keyword evidence="14" id="KW-0472">Membrane</keyword>
<organism evidence="20 21">
    <name type="scientific">Herbaspirillum hiltneri N3</name>
    <dbReference type="NCBI Taxonomy" id="1262470"/>
    <lineage>
        <taxon>Bacteria</taxon>
        <taxon>Pseudomonadati</taxon>
        <taxon>Pseudomonadota</taxon>
        <taxon>Betaproteobacteria</taxon>
        <taxon>Burkholderiales</taxon>
        <taxon>Oxalobacteraceae</taxon>
        <taxon>Herbaspirillum</taxon>
    </lineage>
</organism>
<sequence>MRIFLPLLALLFATAAPACAANPDALWQIASAQCLPNSINAGDPKPCALVDRERGFVILKDIVGAAQYLLIPTIRLAGIESRELLKDDAPNYWRYAWEQRGRVGAALGRPLEPSQLGLEVNSAAARSQLQLHIHIDCMRRDVPDLLRAHRRDPLGKWMPFMIEGHRYWVMRLEADALQSKDPFKLAALRSAHAANAMGAQSLLLTGARFDDGAEGFYLINMPVNFDRAEFGSAEVLLDHGCAIAR</sequence>
<evidence type="ECO:0000256" key="11">
    <source>
        <dbReference type="ARBA" id="ARBA00022801"/>
    </source>
</evidence>
<keyword evidence="9" id="KW-0444">Lipid biosynthesis</keyword>
<evidence type="ECO:0000256" key="19">
    <source>
        <dbReference type="SAM" id="SignalP"/>
    </source>
</evidence>
<keyword evidence="11" id="KW-0378">Hydrolase</keyword>
<feature type="signal peptide" evidence="19">
    <location>
        <begin position="1"/>
        <end position="20"/>
    </location>
</feature>
<evidence type="ECO:0000256" key="2">
    <source>
        <dbReference type="ARBA" id="ARBA00004162"/>
    </source>
</evidence>
<dbReference type="Proteomes" id="UP000063429">
    <property type="component" value="Chromosome"/>
</dbReference>
<evidence type="ECO:0000256" key="1">
    <source>
        <dbReference type="ARBA" id="ARBA00001007"/>
    </source>
</evidence>
<dbReference type="EC" id="3.6.1.26" evidence="6"/>
<keyword evidence="21" id="KW-1185">Reference proteome</keyword>
<keyword evidence="12" id="KW-1133">Transmembrane helix</keyword>
<evidence type="ECO:0000256" key="12">
    <source>
        <dbReference type="ARBA" id="ARBA00022989"/>
    </source>
</evidence>
<keyword evidence="13" id="KW-0443">Lipid metabolism</keyword>
<gene>
    <name evidence="20" type="ORF">F506_20515</name>
</gene>
<evidence type="ECO:0000256" key="4">
    <source>
        <dbReference type="ARBA" id="ARBA00005189"/>
    </source>
</evidence>
<evidence type="ECO:0000256" key="3">
    <source>
        <dbReference type="ARBA" id="ARBA00004927"/>
    </source>
</evidence>
<name>A0ABM5V5B2_9BURK</name>
<evidence type="ECO:0000256" key="9">
    <source>
        <dbReference type="ARBA" id="ARBA00022516"/>
    </source>
</evidence>
<comment type="subcellular location">
    <subcellularLocation>
        <location evidence="2">Cell membrane</location>
        <topology evidence="2">Single-pass membrane protein</topology>
    </subcellularLocation>
</comment>
<keyword evidence="10" id="KW-0812">Transmembrane</keyword>
<evidence type="ECO:0000256" key="6">
    <source>
        <dbReference type="ARBA" id="ARBA00012375"/>
    </source>
</evidence>